<dbReference type="PANTHER" id="PTHR32347:SF29">
    <property type="entry name" value="UPF0194 MEMBRANE PROTEIN YBHG"/>
    <property type="match status" value="1"/>
</dbReference>
<evidence type="ECO:0000256" key="2">
    <source>
        <dbReference type="ARBA" id="ARBA00023054"/>
    </source>
</evidence>
<evidence type="ECO:0000313" key="6">
    <source>
        <dbReference type="Proteomes" id="UP000295391"/>
    </source>
</evidence>
<keyword evidence="6" id="KW-1185">Reference proteome</keyword>
<name>A0A4R6VUM1_9HYPH</name>
<protein>
    <submittedName>
        <fullName evidence="5">HlyD family secretion protein</fullName>
    </submittedName>
</protein>
<dbReference type="Pfam" id="PF25989">
    <property type="entry name" value="YknX_C"/>
    <property type="match status" value="1"/>
</dbReference>
<keyword evidence="2" id="KW-0175">Coiled coil</keyword>
<dbReference type="RefSeq" id="WP_133571102.1">
    <property type="nucleotide sequence ID" value="NZ_SNYR01000001.1"/>
</dbReference>
<feature type="domain" description="YknX-like C-terminal permuted SH3-like" evidence="4">
    <location>
        <begin position="340"/>
        <end position="405"/>
    </location>
</feature>
<evidence type="ECO:0000256" key="3">
    <source>
        <dbReference type="SAM" id="MobiDB-lite"/>
    </source>
</evidence>
<feature type="region of interest" description="Disordered" evidence="3">
    <location>
        <begin position="147"/>
        <end position="169"/>
    </location>
</feature>
<gene>
    <name evidence="5" type="ORF">ATL17_0400</name>
</gene>
<proteinExistence type="predicted"/>
<dbReference type="Proteomes" id="UP000295391">
    <property type="component" value="Unassembled WGS sequence"/>
</dbReference>
<evidence type="ECO:0000313" key="5">
    <source>
        <dbReference type="EMBL" id="TDQ66404.1"/>
    </source>
</evidence>
<dbReference type="Gene3D" id="2.40.50.100">
    <property type="match status" value="1"/>
</dbReference>
<comment type="subcellular location">
    <subcellularLocation>
        <location evidence="1">Cell envelope</location>
    </subcellularLocation>
</comment>
<dbReference type="SUPFAM" id="SSF56954">
    <property type="entry name" value="Outer membrane efflux proteins (OEP)"/>
    <property type="match status" value="1"/>
</dbReference>
<dbReference type="PANTHER" id="PTHR32347">
    <property type="entry name" value="EFFLUX SYSTEM COMPONENT YKNX-RELATED"/>
    <property type="match status" value="1"/>
</dbReference>
<dbReference type="AlphaFoldDB" id="A0A4R6VUM1"/>
<dbReference type="GO" id="GO:0030313">
    <property type="term" value="C:cell envelope"/>
    <property type="evidence" value="ECO:0007669"/>
    <property type="project" value="UniProtKB-SubCell"/>
</dbReference>
<reference evidence="5 6" key="1">
    <citation type="submission" date="2019-03" db="EMBL/GenBank/DDBJ databases">
        <title>Genomic Encyclopedia of Type Strains, Phase III (KMG-III): the genomes of soil and plant-associated and newly described type strains.</title>
        <authorList>
            <person name="Whitman W."/>
        </authorList>
    </citation>
    <scope>NUCLEOTIDE SEQUENCE [LARGE SCALE GENOMIC DNA]</scope>
    <source>
        <strain evidence="5 6">CGMCC 1.7002</strain>
    </source>
</reference>
<dbReference type="Gene3D" id="1.10.287.470">
    <property type="entry name" value="Helix hairpin bin"/>
    <property type="match status" value="1"/>
</dbReference>
<dbReference type="EMBL" id="SNYR01000001">
    <property type="protein sequence ID" value="TDQ66404.1"/>
    <property type="molecule type" value="Genomic_DNA"/>
</dbReference>
<evidence type="ECO:0000259" key="4">
    <source>
        <dbReference type="Pfam" id="PF25989"/>
    </source>
</evidence>
<dbReference type="InterPro" id="IPR058637">
    <property type="entry name" value="YknX-like_C"/>
</dbReference>
<accession>A0A4R6VUM1</accession>
<feature type="compositionally biased region" description="Basic and acidic residues" evidence="3">
    <location>
        <begin position="147"/>
        <end position="162"/>
    </location>
</feature>
<evidence type="ECO:0000256" key="1">
    <source>
        <dbReference type="ARBA" id="ARBA00004196"/>
    </source>
</evidence>
<dbReference type="OrthoDB" id="9791520at2"/>
<dbReference type="InterPro" id="IPR050465">
    <property type="entry name" value="UPF0194_transport"/>
</dbReference>
<organism evidence="5 6">
    <name type="scientific">Maritalea mobilis</name>
    <dbReference type="NCBI Taxonomy" id="483324"/>
    <lineage>
        <taxon>Bacteria</taxon>
        <taxon>Pseudomonadati</taxon>
        <taxon>Pseudomonadota</taxon>
        <taxon>Alphaproteobacteria</taxon>
        <taxon>Hyphomicrobiales</taxon>
        <taxon>Devosiaceae</taxon>
        <taxon>Maritalea</taxon>
    </lineage>
</organism>
<sequence>MPKRAKISRNLFIIVGLAAVSATIALTLMPKPTEVDLGQVHRGDLAVTIDEEGRTLVSETYIVSTPVAGRLLRVEMHAGDEVTKGKTIVAKMRPTNPAVLDSRTREQALAAVDVARAAVRVAEANLNAAMASEELAEAAYSRTRSLSERGVESEAALERAEGNLRASRANRETAEAAIAMREAELANAQASINGRDDLGLNGPDDLAQADDIPLFSPINGRILQVLQESATTLPAGAPIMEIGDVSADLEVIAELISSDAVQVDEGDPVVLRDWGGPNDLQGKVKRVHPFGATKYSALGVEEQRVQVEIELLTPAEERLALGHGYRLEVGIIVWQANDVLLVPASALFKENGQWSVFVANEGVARLTAIEVGQSDGVLTQVESGLSAGDDVVLYPSAAIEDGSKIAPRTVE</sequence>
<comment type="caution">
    <text evidence="5">The sequence shown here is derived from an EMBL/GenBank/DDBJ whole genome shotgun (WGS) entry which is preliminary data.</text>
</comment>
<dbReference type="Gene3D" id="2.40.420.20">
    <property type="match status" value="1"/>
</dbReference>